<keyword evidence="1" id="KW-0812">Transmembrane</keyword>
<dbReference type="Proteomes" id="UP000014760">
    <property type="component" value="Unassembled WGS sequence"/>
</dbReference>
<keyword evidence="4" id="KW-1185">Reference proteome</keyword>
<organism evidence="2">
    <name type="scientific">Capitella teleta</name>
    <name type="common">Polychaete worm</name>
    <dbReference type="NCBI Taxonomy" id="283909"/>
    <lineage>
        <taxon>Eukaryota</taxon>
        <taxon>Metazoa</taxon>
        <taxon>Spiralia</taxon>
        <taxon>Lophotrochozoa</taxon>
        <taxon>Annelida</taxon>
        <taxon>Polychaeta</taxon>
        <taxon>Sedentaria</taxon>
        <taxon>Scolecida</taxon>
        <taxon>Capitellidae</taxon>
        <taxon>Capitella</taxon>
    </lineage>
</organism>
<dbReference type="EMBL" id="AMQN01012582">
    <property type="status" value="NOT_ANNOTATED_CDS"/>
    <property type="molecule type" value="Genomic_DNA"/>
</dbReference>
<keyword evidence="1" id="KW-0472">Membrane</keyword>
<name>R7TIW4_CAPTE</name>
<proteinExistence type="predicted"/>
<reference evidence="2 4" key="2">
    <citation type="journal article" date="2013" name="Nature">
        <title>Insights into bilaterian evolution from three spiralian genomes.</title>
        <authorList>
            <person name="Simakov O."/>
            <person name="Marletaz F."/>
            <person name="Cho S.J."/>
            <person name="Edsinger-Gonzales E."/>
            <person name="Havlak P."/>
            <person name="Hellsten U."/>
            <person name="Kuo D.H."/>
            <person name="Larsson T."/>
            <person name="Lv J."/>
            <person name="Arendt D."/>
            <person name="Savage R."/>
            <person name="Osoegawa K."/>
            <person name="de Jong P."/>
            <person name="Grimwood J."/>
            <person name="Chapman J.A."/>
            <person name="Shapiro H."/>
            <person name="Aerts A."/>
            <person name="Otillar R.P."/>
            <person name="Terry A.Y."/>
            <person name="Boore J.L."/>
            <person name="Grigoriev I.V."/>
            <person name="Lindberg D.R."/>
            <person name="Seaver E.C."/>
            <person name="Weisblat D.A."/>
            <person name="Putnam N.H."/>
            <person name="Rokhsar D.S."/>
        </authorList>
    </citation>
    <scope>NUCLEOTIDE SEQUENCE</scope>
    <source>
        <strain evidence="2 4">I ESC-2004</strain>
    </source>
</reference>
<evidence type="ECO:0000313" key="3">
    <source>
        <dbReference type="EnsemblMetazoa" id="CapteP193083"/>
    </source>
</evidence>
<evidence type="ECO:0000256" key="1">
    <source>
        <dbReference type="SAM" id="Phobius"/>
    </source>
</evidence>
<feature type="transmembrane region" description="Helical" evidence="1">
    <location>
        <begin position="73"/>
        <end position="92"/>
    </location>
</feature>
<evidence type="ECO:0000313" key="4">
    <source>
        <dbReference type="Proteomes" id="UP000014760"/>
    </source>
</evidence>
<dbReference type="InterPro" id="IPR029160">
    <property type="entry name" value="UQCC4"/>
</dbReference>
<sequence>MDTKLKLAPSMVNLLLRYNLRSLIFRQMRSLSSTSKLYEKGSLKEAPVRLSESAASGYSTLEDMKPKVRDVPLLQAPIFLVSFGAFLIYFLVLREENDLDDLIPPIPGTANRDNK</sequence>
<reference evidence="4" key="1">
    <citation type="submission" date="2012-12" db="EMBL/GenBank/DDBJ databases">
        <authorList>
            <person name="Hellsten U."/>
            <person name="Grimwood J."/>
            <person name="Chapman J.A."/>
            <person name="Shapiro H."/>
            <person name="Aerts A."/>
            <person name="Otillar R.P."/>
            <person name="Terry A.Y."/>
            <person name="Boore J.L."/>
            <person name="Simakov O."/>
            <person name="Marletaz F."/>
            <person name="Cho S.-J."/>
            <person name="Edsinger-Gonzales E."/>
            <person name="Havlak P."/>
            <person name="Kuo D.-H."/>
            <person name="Larsson T."/>
            <person name="Lv J."/>
            <person name="Arendt D."/>
            <person name="Savage R."/>
            <person name="Osoegawa K."/>
            <person name="de Jong P."/>
            <person name="Lindberg D.R."/>
            <person name="Seaver E.C."/>
            <person name="Weisblat D.A."/>
            <person name="Putnam N.H."/>
            <person name="Grigoriev I.V."/>
            <person name="Rokhsar D.S."/>
        </authorList>
    </citation>
    <scope>NUCLEOTIDE SEQUENCE</scope>
    <source>
        <strain evidence="4">I ESC-2004</strain>
    </source>
</reference>
<dbReference type="Pfam" id="PF15013">
    <property type="entry name" value="CCSMST1"/>
    <property type="match status" value="1"/>
</dbReference>
<gene>
    <name evidence="2" type="ORF">CAPTEDRAFT_193083</name>
</gene>
<dbReference type="HOGENOM" id="CLU_2111200_0_0_1"/>
<evidence type="ECO:0000313" key="2">
    <source>
        <dbReference type="EMBL" id="ELT93763.1"/>
    </source>
</evidence>
<dbReference type="EMBL" id="KB309618">
    <property type="protein sequence ID" value="ELT93763.1"/>
    <property type="molecule type" value="Genomic_DNA"/>
</dbReference>
<dbReference type="AlphaFoldDB" id="R7TIW4"/>
<dbReference type="OrthoDB" id="5783753at2759"/>
<keyword evidence="1" id="KW-1133">Transmembrane helix</keyword>
<dbReference type="EnsemblMetazoa" id="CapteT193083">
    <property type="protein sequence ID" value="CapteP193083"/>
    <property type="gene ID" value="CapteG193083"/>
</dbReference>
<reference evidence="3" key="3">
    <citation type="submission" date="2015-06" db="UniProtKB">
        <authorList>
            <consortium name="EnsemblMetazoa"/>
        </authorList>
    </citation>
    <scope>IDENTIFICATION</scope>
</reference>
<accession>R7TIW4</accession>
<protein>
    <submittedName>
        <fullName evidence="2 3">Uncharacterized protein</fullName>
    </submittedName>
</protein>